<dbReference type="OrthoDB" id="9769739at2"/>
<feature type="transmembrane region" description="Helical" evidence="6">
    <location>
        <begin position="329"/>
        <end position="346"/>
    </location>
</feature>
<accession>A0A1C6Z761</accession>
<reference evidence="8 9" key="1">
    <citation type="submission" date="2016-09" db="EMBL/GenBank/DDBJ databases">
        <authorList>
            <person name="Capua I."/>
            <person name="De Benedictis P."/>
            <person name="Joannis T."/>
            <person name="Lombin L.H."/>
            <person name="Cattoli G."/>
        </authorList>
    </citation>
    <scope>NUCLEOTIDE SEQUENCE [LARGE SCALE GENOMIC DNA]</scope>
    <source>
        <strain evidence="8 9">GB001</strain>
    </source>
</reference>
<name>A0A1C6Z761_HAFAL</name>
<evidence type="ECO:0000256" key="6">
    <source>
        <dbReference type="SAM" id="Phobius"/>
    </source>
</evidence>
<feature type="transmembrane region" description="Helical" evidence="6">
    <location>
        <begin position="387"/>
        <end position="413"/>
    </location>
</feature>
<evidence type="ECO:0000256" key="1">
    <source>
        <dbReference type="ARBA" id="ARBA00004141"/>
    </source>
</evidence>
<dbReference type="CDD" id="cd07042">
    <property type="entry name" value="STAS_SulP_like_sulfate_transporter"/>
    <property type="match status" value="1"/>
</dbReference>
<evidence type="ECO:0000313" key="9">
    <source>
        <dbReference type="Proteomes" id="UP000094844"/>
    </source>
</evidence>
<feature type="transmembrane region" description="Helical" evidence="6">
    <location>
        <begin position="102"/>
        <end position="120"/>
    </location>
</feature>
<dbReference type="GO" id="GO:0055085">
    <property type="term" value="P:transmembrane transport"/>
    <property type="evidence" value="ECO:0007669"/>
    <property type="project" value="InterPro"/>
</dbReference>
<dbReference type="GO" id="GO:0016020">
    <property type="term" value="C:membrane"/>
    <property type="evidence" value="ECO:0007669"/>
    <property type="project" value="UniProtKB-SubCell"/>
</dbReference>
<evidence type="ECO:0000256" key="3">
    <source>
        <dbReference type="ARBA" id="ARBA00022989"/>
    </source>
</evidence>
<feature type="domain" description="STAS" evidence="7">
    <location>
        <begin position="440"/>
        <end position="529"/>
    </location>
</feature>
<dbReference type="RefSeq" id="WP_072310476.1">
    <property type="nucleotide sequence ID" value="NZ_FMIQ01000082.1"/>
</dbReference>
<evidence type="ECO:0000259" key="7">
    <source>
        <dbReference type="PROSITE" id="PS50801"/>
    </source>
</evidence>
<dbReference type="AlphaFoldDB" id="A0A1C6Z761"/>
<dbReference type="STRING" id="569.A6V27_15985"/>
<keyword evidence="4 6" id="KW-0472">Membrane</keyword>
<evidence type="ECO:0000313" key="8">
    <source>
        <dbReference type="EMBL" id="SCM54885.1"/>
    </source>
</evidence>
<dbReference type="EMBL" id="FMIQ01000082">
    <property type="protein sequence ID" value="SCM54885.1"/>
    <property type="molecule type" value="Genomic_DNA"/>
</dbReference>
<feature type="transmembrane region" description="Helical" evidence="6">
    <location>
        <begin position="132"/>
        <end position="151"/>
    </location>
</feature>
<feature type="transmembrane region" description="Helical" evidence="6">
    <location>
        <begin position="206"/>
        <end position="223"/>
    </location>
</feature>
<dbReference type="PANTHER" id="PTHR11814">
    <property type="entry name" value="SULFATE TRANSPORTER"/>
    <property type="match status" value="1"/>
</dbReference>
<dbReference type="Pfam" id="PF00916">
    <property type="entry name" value="Sulfate_transp"/>
    <property type="match status" value="1"/>
</dbReference>
<keyword evidence="2 6" id="KW-0812">Transmembrane</keyword>
<feature type="region of interest" description="Disordered" evidence="5">
    <location>
        <begin position="569"/>
        <end position="590"/>
    </location>
</feature>
<organism evidence="8 9">
    <name type="scientific">Hafnia alvei</name>
    <dbReference type="NCBI Taxonomy" id="569"/>
    <lineage>
        <taxon>Bacteria</taxon>
        <taxon>Pseudomonadati</taxon>
        <taxon>Pseudomonadota</taxon>
        <taxon>Gammaproteobacteria</taxon>
        <taxon>Enterobacterales</taxon>
        <taxon>Hafniaceae</taxon>
        <taxon>Hafnia</taxon>
    </lineage>
</organism>
<feature type="transmembrane region" description="Helical" evidence="6">
    <location>
        <begin position="51"/>
        <end position="70"/>
    </location>
</feature>
<dbReference type="SUPFAM" id="SSF52091">
    <property type="entry name" value="SpoIIaa-like"/>
    <property type="match status" value="1"/>
</dbReference>
<dbReference type="Gene3D" id="3.30.750.24">
    <property type="entry name" value="STAS domain"/>
    <property type="match status" value="1"/>
</dbReference>
<dbReference type="InterPro" id="IPR001902">
    <property type="entry name" value="SLC26A/SulP_fam"/>
</dbReference>
<keyword evidence="3 6" id="KW-1133">Transmembrane helix</keyword>
<evidence type="ECO:0000256" key="2">
    <source>
        <dbReference type="ARBA" id="ARBA00022692"/>
    </source>
</evidence>
<sequence length="590" mass="64465">MKWKFINGWMPGLALLMGYQREWLTSDIRAGLSVAAVALPVAIAYADLAGVGAIVGLYSCVFPMIAYALFGSSRQVIVGPDTATCAVIAAVVTPLAAGNSELQWQLCIMMTLMTGGWCLIASRFRLGALADLLSRPILTGLLNGLTITIIVDQLGKIFGFQTKARELIERLLSLPYDLLGSHWPTMLLSLLTLAVLIGVRRLRPSWPGPLIAMCLAMLLVWLFELPRHGIRTIGGFSDGLPIVQWPSFQPGLLRDLVIPSLNLALISFVSLMLTARSFAAKNNYEVNADAEFRALGVANIVSGLSQGFAISGTSSRTAVNDANGGKSQLVSIVAAIVIGVVVLFFTSPLQYIPVSALGVVLVYASWSLLDFRTIIQLRRRNPPAFRLALFTFASVMLVGVMPGIGLAVLLGLLQFLRTVFRPTEQLLGVNEEGMIHSLGNGAQVKAVEGVLMYRFNSPLTYFNVSYFKRRVLNLVDGMPFQPRWVVIDAVASFTYPDISVISAIDELKRDLKQRNVKLVLAGRRTDLKRWFSANRAKGEEKGLLFVSDLYLALKFIQSSECVNCEPSPPSETKVLALEDKSMPYQPPIEP</sequence>
<evidence type="ECO:0000256" key="4">
    <source>
        <dbReference type="ARBA" id="ARBA00023136"/>
    </source>
</evidence>
<feature type="transmembrane region" description="Helical" evidence="6">
    <location>
        <begin position="352"/>
        <end position="375"/>
    </location>
</feature>
<evidence type="ECO:0000256" key="5">
    <source>
        <dbReference type="SAM" id="MobiDB-lite"/>
    </source>
</evidence>
<dbReference type="InterPro" id="IPR011547">
    <property type="entry name" value="SLC26A/SulP_dom"/>
</dbReference>
<feature type="transmembrane region" description="Helical" evidence="6">
    <location>
        <begin position="28"/>
        <end position="45"/>
    </location>
</feature>
<protein>
    <submittedName>
        <fullName evidence="8">High affinity sulphate transporter 1</fullName>
    </submittedName>
</protein>
<proteinExistence type="predicted"/>
<dbReference type="PROSITE" id="PS50801">
    <property type="entry name" value="STAS"/>
    <property type="match status" value="1"/>
</dbReference>
<dbReference type="InterPro" id="IPR036513">
    <property type="entry name" value="STAS_dom_sf"/>
</dbReference>
<dbReference type="InterPro" id="IPR002645">
    <property type="entry name" value="STAS_dom"/>
</dbReference>
<comment type="subcellular location">
    <subcellularLocation>
        <location evidence="1">Membrane</location>
        <topology evidence="1">Multi-pass membrane protein</topology>
    </subcellularLocation>
</comment>
<feature type="transmembrane region" description="Helical" evidence="6">
    <location>
        <begin position="77"/>
        <end position="96"/>
    </location>
</feature>
<feature type="transmembrane region" description="Helical" evidence="6">
    <location>
        <begin position="181"/>
        <end position="199"/>
    </location>
</feature>
<dbReference type="Pfam" id="PF01740">
    <property type="entry name" value="STAS"/>
    <property type="match status" value="1"/>
</dbReference>
<feature type="transmembrane region" description="Helical" evidence="6">
    <location>
        <begin position="256"/>
        <end position="275"/>
    </location>
</feature>
<dbReference type="Proteomes" id="UP000094844">
    <property type="component" value="Unassembled WGS sequence"/>
</dbReference>
<gene>
    <name evidence="8" type="ORF">BN1044_04396</name>
</gene>